<gene>
    <name evidence="3" type="ORF">ACGTZG_11975</name>
</gene>
<dbReference type="EMBL" id="JBIEKR010000011">
    <property type="protein sequence ID" value="MFG6273903.1"/>
    <property type="molecule type" value="Genomic_DNA"/>
</dbReference>
<feature type="transmembrane region" description="Helical" evidence="1">
    <location>
        <begin position="45"/>
        <end position="67"/>
    </location>
</feature>
<organism evidence="3 4">
    <name type="scientific">Megasphaera hexanoica</name>
    <dbReference type="NCBI Taxonomy" id="1675036"/>
    <lineage>
        <taxon>Bacteria</taxon>
        <taxon>Bacillati</taxon>
        <taxon>Bacillota</taxon>
        <taxon>Negativicutes</taxon>
        <taxon>Veillonellales</taxon>
        <taxon>Veillonellaceae</taxon>
        <taxon>Megasphaera</taxon>
    </lineage>
</organism>
<reference evidence="3 4" key="1">
    <citation type="submission" date="2024-10" db="EMBL/GenBank/DDBJ databases">
        <authorList>
            <person name="Sang B.-I."/>
            <person name="Prabhaharan D."/>
        </authorList>
    </citation>
    <scope>NUCLEOTIDE SEQUENCE [LARGE SCALE GENOMIC DNA]</scope>
    <source>
        <strain evidence="3 4">MH</strain>
    </source>
</reference>
<evidence type="ECO:0000256" key="1">
    <source>
        <dbReference type="SAM" id="Phobius"/>
    </source>
</evidence>
<evidence type="ECO:0000313" key="4">
    <source>
        <dbReference type="Proteomes" id="UP001605989"/>
    </source>
</evidence>
<proteinExistence type="predicted"/>
<evidence type="ECO:0000259" key="2">
    <source>
        <dbReference type="Pfam" id="PF13018"/>
    </source>
</evidence>
<keyword evidence="1" id="KW-0812">Transmembrane</keyword>
<keyword evidence="4" id="KW-1185">Reference proteome</keyword>
<feature type="domain" description="ESPR" evidence="2">
    <location>
        <begin position="1"/>
        <end position="46"/>
    </location>
</feature>
<protein>
    <submittedName>
        <fullName evidence="3">ESPR domain-containing protein</fullName>
    </submittedName>
</protein>
<name>A0ABW7DS83_9FIRM</name>
<dbReference type="Proteomes" id="UP001605989">
    <property type="component" value="Unassembled WGS sequence"/>
</dbReference>
<comment type="caution">
    <text evidence="3">The sequence shown here is derived from an EMBL/GenBank/DDBJ whole genome shotgun (WGS) entry which is preliminary data.</text>
</comment>
<dbReference type="RefSeq" id="WP_113855491.1">
    <property type="nucleotide sequence ID" value="NZ_CP011940.1"/>
</dbReference>
<dbReference type="InterPro" id="IPR024973">
    <property type="entry name" value="ESPR"/>
</dbReference>
<keyword evidence="1" id="KW-0472">Membrane</keyword>
<keyword evidence="1" id="KW-1133">Transmembrane helix</keyword>
<sequence length="95" mass="9897">MNKIYKVIWSHVKQCYVVTSELTKSQHKSSSKSELISTNVHQRRYFGKAAVAAIVAGLLTFGSYGLADAAGPAATENGPASKADGIASIAVGVGD</sequence>
<dbReference type="Pfam" id="PF13018">
    <property type="entry name" value="ESPR"/>
    <property type="match status" value="1"/>
</dbReference>
<evidence type="ECO:0000313" key="3">
    <source>
        <dbReference type="EMBL" id="MFG6273903.1"/>
    </source>
</evidence>
<accession>A0ABW7DS83</accession>